<name>T1GXB5_MEGSC</name>
<feature type="region of interest" description="Disordered" evidence="1">
    <location>
        <begin position="1"/>
        <end position="25"/>
    </location>
</feature>
<organism evidence="2 3">
    <name type="scientific">Megaselia scalaris</name>
    <name type="common">Humpbacked fly</name>
    <name type="synonym">Phora scalaris</name>
    <dbReference type="NCBI Taxonomy" id="36166"/>
    <lineage>
        <taxon>Eukaryota</taxon>
        <taxon>Metazoa</taxon>
        <taxon>Ecdysozoa</taxon>
        <taxon>Arthropoda</taxon>
        <taxon>Hexapoda</taxon>
        <taxon>Insecta</taxon>
        <taxon>Pterygota</taxon>
        <taxon>Neoptera</taxon>
        <taxon>Endopterygota</taxon>
        <taxon>Diptera</taxon>
        <taxon>Brachycera</taxon>
        <taxon>Muscomorpha</taxon>
        <taxon>Platypezoidea</taxon>
        <taxon>Phoridae</taxon>
        <taxon>Megaseliini</taxon>
        <taxon>Megaselia</taxon>
    </lineage>
</organism>
<keyword evidence="3" id="KW-1185">Reference proteome</keyword>
<evidence type="ECO:0000256" key="1">
    <source>
        <dbReference type="SAM" id="MobiDB-lite"/>
    </source>
</evidence>
<sequence>MEEIGDLTRRTGLSRRTLKRKSEDVRNKCQAYFQSSEVKKKKPSSTDNGIYEIQEISVQQDHKSEESFNDNIVKIPEEVLSLTTEDDHSIFEDSSQEENNCERNIYDDLLLWSLECNIRNSSLTKLLKILRSHGHNLPQDARTLKKTPRTVPVKDVDPGVYWHFGIKAMIDLLLENDVHVPSSITVDINLDGLPIYDSSSSVFWPIQGQIQELKAMKPFVIGIYFHIKSKPKCMHQFLGSLVDEMIEFENAQALAMVKMIQQHNGKHGCPNCHIIGRHDGPSEIGPLEKLNIDMVRSFPTEYLHVVCLGVVKKKLRMIMSNLRFPKSNRQREMFERTSFMNINKVTSLSQPSKPLEIHRAIRHFTEYLSDFKGTDFILYYGIVVLKDNVHPKIYQNFVDLHCALTICMTDEYSHFIPFADAVFKKFVEDYKIIYGSCMVSYNVHQLLHITDAVKYFGNLNKYSAYPFESKLGVIKNYLSSGNFPLEQAAKRTVEHIILDIVNYKKSLDTGNFVYLININK</sequence>
<reference evidence="3" key="1">
    <citation type="submission" date="2013-02" db="EMBL/GenBank/DDBJ databases">
        <authorList>
            <person name="Hughes D."/>
        </authorList>
    </citation>
    <scope>NUCLEOTIDE SEQUENCE</scope>
    <source>
        <strain>Durham</strain>
        <strain evidence="3">NC isolate 2 -- Noor lab</strain>
    </source>
</reference>
<dbReference type="OMA" id="NDCESEC"/>
<dbReference type="PANTHER" id="PTHR33053">
    <property type="entry name" value="PROTEIN, PUTATIVE-RELATED"/>
    <property type="match status" value="1"/>
</dbReference>
<evidence type="ECO:0000313" key="3">
    <source>
        <dbReference type="Proteomes" id="UP000015102"/>
    </source>
</evidence>
<protein>
    <recommendedName>
        <fullName evidence="4">Transposase domain-containing protein</fullName>
    </recommendedName>
</protein>
<dbReference type="EnsemblMetazoa" id="MESCA008460-RA">
    <property type="protein sequence ID" value="MESCA008460-PA"/>
    <property type="gene ID" value="MESCA008460"/>
</dbReference>
<evidence type="ECO:0008006" key="4">
    <source>
        <dbReference type="Google" id="ProtNLM"/>
    </source>
</evidence>
<dbReference type="EMBL" id="CAQQ02376381">
    <property type="status" value="NOT_ANNOTATED_CDS"/>
    <property type="molecule type" value="Genomic_DNA"/>
</dbReference>
<dbReference type="AlphaFoldDB" id="T1GXB5"/>
<dbReference type="STRING" id="36166.T1GXB5"/>
<dbReference type="HOGENOM" id="CLU_524087_0_0_1"/>
<dbReference type="PANTHER" id="PTHR33053:SF24">
    <property type="entry name" value="TRANSPOSASE DOMAIN-CONTAINING PROTEIN"/>
    <property type="match status" value="1"/>
</dbReference>
<dbReference type="Proteomes" id="UP000015102">
    <property type="component" value="Unassembled WGS sequence"/>
</dbReference>
<proteinExistence type="predicted"/>
<accession>T1GXB5</accession>
<evidence type="ECO:0000313" key="2">
    <source>
        <dbReference type="EnsemblMetazoa" id="MESCA008460-PA"/>
    </source>
</evidence>
<reference evidence="2" key="2">
    <citation type="submission" date="2015-06" db="UniProtKB">
        <authorList>
            <consortium name="EnsemblMetazoa"/>
        </authorList>
    </citation>
    <scope>IDENTIFICATION</scope>
</reference>